<keyword evidence="9" id="KW-0791">Threonine biosynthesis</keyword>
<dbReference type="EC" id="1.1.1.3" evidence="6"/>
<comment type="similarity">
    <text evidence="5">Belongs to the homoserine dehydrogenase family.</text>
</comment>
<dbReference type="InterPro" id="IPR001342">
    <property type="entry name" value="HDH_cat"/>
</dbReference>
<evidence type="ECO:0000256" key="9">
    <source>
        <dbReference type="ARBA" id="ARBA00022697"/>
    </source>
</evidence>
<comment type="pathway">
    <text evidence="2">Amino-acid biosynthesis; L-threonine biosynthesis; L-threonine from L-aspartate: step 3/5.</text>
</comment>
<dbReference type="InterPro" id="IPR001048">
    <property type="entry name" value="Asp/Glu/Uridylate_kinase"/>
</dbReference>
<dbReference type="InterPro" id="IPR036393">
    <property type="entry name" value="AceGlu_kinase-like_sf"/>
</dbReference>
<dbReference type="SUPFAM" id="SSF51735">
    <property type="entry name" value="NAD(P)-binding Rossmann-fold domains"/>
    <property type="match status" value="1"/>
</dbReference>
<reference evidence="15 16" key="1">
    <citation type="submission" date="2024-09" db="EMBL/GenBank/DDBJ databases">
        <authorList>
            <person name="Sun Q."/>
            <person name="Mori K."/>
        </authorList>
    </citation>
    <scope>NUCLEOTIDE SEQUENCE [LARGE SCALE GENOMIC DNA]</scope>
    <source>
        <strain evidence="15 16">NCAIM B.02621</strain>
    </source>
</reference>
<evidence type="ECO:0000256" key="7">
    <source>
        <dbReference type="ARBA" id="ARBA00013376"/>
    </source>
</evidence>
<keyword evidence="16" id="KW-1185">Reference proteome</keyword>
<dbReference type="Pfam" id="PF00696">
    <property type="entry name" value="AA_kinase"/>
    <property type="match status" value="1"/>
</dbReference>
<feature type="domain" description="Aspartate/homoserine dehydrogenase NAD-binding" evidence="14">
    <location>
        <begin position="283"/>
        <end position="389"/>
    </location>
</feature>
<comment type="pathway">
    <text evidence="1">Amino-acid biosynthesis; L-methionine biosynthesis via de novo pathway; L-homoserine from L-aspartate: step 1/3.</text>
</comment>
<keyword evidence="8" id="KW-0028">Amino-acid biosynthesis</keyword>
<evidence type="ECO:0000256" key="4">
    <source>
        <dbReference type="ARBA" id="ARBA00005139"/>
    </source>
</evidence>
<dbReference type="PANTHER" id="PTHR43331:SF1">
    <property type="entry name" value="HOMOSERINE DEHYDROGENASE"/>
    <property type="match status" value="1"/>
</dbReference>
<evidence type="ECO:0000256" key="3">
    <source>
        <dbReference type="ARBA" id="ARBA00005062"/>
    </source>
</evidence>
<comment type="caution">
    <text evidence="15">The sequence shown here is derived from an EMBL/GenBank/DDBJ whole genome shotgun (WGS) entry which is preliminary data.</text>
</comment>
<dbReference type="PROSITE" id="PS01042">
    <property type="entry name" value="HOMOSER_DHGENASE"/>
    <property type="match status" value="1"/>
</dbReference>
<dbReference type="Gene3D" id="3.40.50.720">
    <property type="entry name" value="NAD(P)-binding Rossmann-like Domain"/>
    <property type="match status" value="1"/>
</dbReference>
<evidence type="ECO:0000256" key="1">
    <source>
        <dbReference type="ARBA" id="ARBA00004986"/>
    </source>
</evidence>
<evidence type="ECO:0000256" key="2">
    <source>
        <dbReference type="ARBA" id="ARBA00005056"/>
    </source>
</evidence>
<proteinExistence type="inferred from homology"/>
<evidence type="ECO:0000256" key="6">
    <source>
        <dbReference type="ARBA" id="ARBA00013213"/>
    </source>
</evidence>
<gene>
    <name evidence="15" type="ORF">ACFFGE_06415</name>
</gene>
<evidence type="ECO:0000313" key="15">
    <source>
        <dbReference type="EMBL" id="MFC0633508.1"/>
    </source>
</evidence>
<dbReference type="Pfam" id="PF00742">
    <property type="entry name" value="Homoserine_dh"/>
    <property type="match status" value="1"/>
</dbReference>
<feature type="domain" description="Homoserine dehydrogenase catalytic" evidence="13">
    <location>
        <begin position="402"/>
        <end position="566"/>
    </location>
</feature>
<dbReference type="InterPro" id="IPR036291">
    <property type="entry name" value="NAD(P)-bd_dom_sf"/>
</dbReference>
<dbReference type="Gene3D" id="3.30.360.10">
    <property type="entry name" value="Dihydrodipicolinate Reductase, domain 2"/>
    <property type="match status" value="1"/>
</dbReference>
<comment type="pathway">
    <text evidence="3">Amino-acid biosynthesis; L-methionine biosynthesis via de novo pathway; L-homoserine from L-aspartate: step 3/3.</text>
</comment>
<dbReference type="InterPro" id="IPR005106">
    <property type="entry name" value="Asp/hSer_DH_NAD-bd"/>
</dbReference>
<dbReference type="Gene3D" id="3.40.1160.10">
    <property type="entry name" value="Acetylglutamate kinase-like"/>
    <property type="match status" value="1"/>
</dbReference>
<organism evidence="15 16">
    <name type="scientific">Brevundimonas balnearis</name>
    <dbReference type="NCBI Taxonomy" id="1572858"/>
    <lineage>
        <taxon>Bacteria</taxon>
        <taxon>Pseudomonadati</taxon>
        <taxon>Pseudomonadota</taxon>
        <taxon>Alphaproteobacteria</taxon>
        <taxon>Caulobacterales</taxon>
        <taxon>Caulobacteraceae</taxon>
        <taxon>Brevundimonas</taxon>
    </lineage>
</organism>
<dbReference type="InterPro" id="IPR019811">
    <property type="entry name" value="HDH_CS"/>
</dbReference>
<evidence type="ECO:0000256" key="11">
    <source>
        <dbReference type="ARBA" id="ARBA00023167"/>
    </source>
</evidence>
<evidence type="ECO:0000256" key="5">
    <source>
        <dbReference type="ARBA" id="ARBA00006753"/>
    </source>
</evidence>
<evidence type="ECO:0000256" key="8">
    <source>
        <dbReference type="ARBA" id="ARBA00022605"/>
    </source>
</evidence>
<accession>A0ABV6R1L3</accession>
<dbReference type="PANTHER" id="PTHR43331">
    <property type="entry name" value="HOMOSERINE DEHYDROGENASE"/>
    <property type="match status" value="1"/>
</dbReference>
<sequence>MSPLDLIDRPASARLRVADKPAPAAEVVVLKFGSSVLRGVEDAPRVASEIYRHVREGRRVVAVVSALAGETDRRLAEARGLGLAHDNDLLPAYVLGGEEKAAGLLAIACDRIGLDVEALGVRELGLKAVGAAEHARPVGVEGGRLAEALARREVVIAPGFGAVRPCGRLALLGRGGTDLTAVVIASALGLDHVRLVKDVDGLFDRDPNGADPAALRFQACDWATAKRVGGRLVQADALELAQAEGLEIVVSALGSSGGTRIGARLEAPVAPLEDRPVRVAIAGCGVVGGGLYARLSADPRFQVVGVLVRDPARPRDVAVDPALLTTRADDLLAREPEIVLEALSDGRAGHDLIVKALERGLRVASANKQAISLDPAGLQALAERSGARLAYSAAVGGGVAMIETLRKAREAGPIAGFEAVLNGTVNFMLDRLDQGAPFDQALAEARAAGFAEEDPSADLEGHDSAAKVRLLAYEAFGRLPEHLPLDALNAASPPREAGVRQIGACRSIGGVLGAEVRLKPVEEPLFLALHGERNALRVVGADGRVWTCKGRGAGRHATCESVLADLHDLVAA</sequence>
<protein>
    <recommendedName>
        <fullName evidence="7">Homoserine dehydrogenase</fullName>
        <ecNumber evidence="6">1.1.1.3</ecNumber>
    </recommendedName>
</protein>
<evidence type="ECO:0000259" key="14">
    <source>
        <dbReference type="Pfam" id="PF03447"/>
    </source>
</evidence>
<evidence type="ECO:0000256" key="10">
    <source>
        <dbReference type="ARBA" id="ARBA00023002"/>
    </source>
</evidence>
<dbReference type="SUPFAM" id="SSF53633">
    <property type="entry name" value="Carbamate kinase-like"/>
    <property type="match status" value="1"/>
</dbReference>
<evidence type="ECO:0000259" key="13">
    <source>
        <dbReference type="Pfam" id="PF00742"/>
    </source>
</evidence>
<evidence type="ECO:0000259" key="12">
    <source>
        <dbReference type="Pfam" id="PF00696"/>
    </source>
</evidence>
<dbReference type="Pfam" id="PF03447">
    <property type="entry name" value="NAD_binding_3"/>
    <property type="match status" value="1"/>
</dbReference>
<keyword evidence="11" id="KW-0486">Methionine biosynthesis</keyword>
<keyword evidence="10" id="KW-0560">Oxidoreductase</keyword>
<dbReference type="SUPFAM" id="SSF55347">
    <property type="entry name" value="Glyceraldehyde-3-phosphate dehydrogenase-like, C-terminal domain"/>
    <property type="match status" value="1"/>
</dbReference>
<dbReference type="EMBL" id="JBHLSW010000004">
    <property type="protein sequence ID" value="MFC0633508.1"/>
    <property type="molecule type" value="Genomic_DNA"/>
</dbReference>
<dbReference type="Proteomes" id="UP001589906">
    <property type="component" value="Unassembled WGS sequence"/>
</dbReference>
<feature type="domain" description="Aspartate/glutamate/uridylate kinase" evidence="12">
    <location>
        <begin position="27"/>
        <end position="229"/>
    </location>
</feature>
<name>A0ABV6R1L3_9CAUL</name>
<comment type="pathway">
    <text evidence="4">Amino-acid biosynthesis; L-threonine biosynthesis; L-threonine from L-aspartate: step 1/5.</text>
</comment>
<dbReference type="RefSeq" id="WP_376835423.1">
    <property type="nucleotide sequence ID" value="NZ_JBHLSW010000004.1"/>
</dbReference>
<evidence type="ECO:0000313" key="16">
    <source>
        <dbReference type="Proteomes" id="UP001589906"/>
    </source>
</evidence>